<dbReference type="InterPro" id="IPR008979">
    <property type="entry name" value="Galactose-bd-like_sf"/>
</dbReference>
<reference evidence="3 4" key="1">
    <citation type="submission" date="2021-03" db="EMBL/GenBank/DDBJ databases">
        <title>Genomic Encyclopedia of Type Strains, Phase IV (KMG-IV): sequencing the most valuable type-strain genomes for metagenomic binning, comparative biology and taxonomic classification.</title>
        <authorList>
            <person name="Goeker M."/>
        </authorList>
    </citation>
    <scope>NUCLEOTIDE SEQUENCE [LARGE SCALE GENOMIC DNA]</scope>
    <source>
        <strain evidence="3 4">DSM 21292</strain>
    </source>
</reference>
<dbReference type="SMART" id="SM00939">
    <property type="entry name" value="PepX_C"/>
    <property type="match status" value="1"/>
</dbReference>
<evidence type="ECO:0000313" key="4">
    <source>
        <dbReference type="Proteomes" id="UP000810207"/>
    </source>
</evidence>
<dbReference type="InterPro" id="IPR000383">
    <property type="entry name" value="Xaa-Pro-like_dom"/>
</dbReference>
<organism evidence="3 4">
    <name type="scientific">Paenibacillus xylanexedens</name>
    <dbReference type="NCBI Taxonomy" id="528191"/>
    <lineage>
        <taxon>Bacteria</taxon>
        <taxon>Bacillati</taxon>
        <taxon>Bacillota</taxon>
        <taxon>Bacilli</taxon>
        <taxon>Bacillales</taxon>
        <taxon>Paenibacillaceae</taxon>
        <taxon>Paenibacillus</taxon>
    </lineage>
</organism>
<feature type="domain" description="Xaa-Pro dipeptidyl-peptidase C-terminal" evidence="2">
    <location>
        <begin position="328"/>
        <end position="580"/>
    </location>
</feature>
<dbReference type="Pfam" id="PF08530">
    <property type="entry name" value="PepX_C"/>
    <property type="match status" value="1"/>
</dbReference>
<dbReference type="InterPro" id="IPR013736">
    <property type="entry name" value="Xaa-Pro_dipept_C"/>
</dbReference>
<dbReference type="Gene3D" id="1.10.3020.20">
    <property type="match status" value="1"/>
</dbReference>
<evidence type="ECO:0000256" key="1">
    <source>
        <dbReference type="ARBA" id="ARBA00022801"/>
    </source>
</evidence>
<dbReference type="SUPFAM" id="SSF53474">
    <property type="entry name" value="alpha/beta-Hydrolases"/>
    <property type="match status" value="1"/>
</dbReference>
<dbReference type="InterPro" id="IPR050585">
    <property type="entry name" value="Xaa-Pro_dipeptidyl-ppase/CocE"/>
</dbReference>
<keyword evidence="1" id="KW-0378">Hydrolase</keyword>
<dbReference type="Proteomes" id="UP000810207">
    <property type="component" value="Unassembled WGS sequence"/>
</dbReference>
<dbReference type="PANTHER" id="PTHR43056">
    <property type="entry name" value="PEPTIDASE S9 PROLYL OLIGOPEPTIDASE"/>
    <property type="match status" value="1"/>
</dbReference>
<dbReference type="SUPFAM" id="SSF49785">
    <property type="entry name" value="Galactose-binding domain-like"/>
    <property type="match status" value="1"/>
</dbReference>
<evidence type="ECO:0000259" key="2">
    <source>
        <dbReference type="SMART" id="SM00939"/>
    </source>
</evidence>
<evidence type="ECO:0000313" key="3">
    <source>
        <dbReference type="EMBL" id="MBP2246836.1"/>
    </source>
</evidence>
<proteinExistence type="predicted"/>
<comment type="caution">
    <text evidence="3">The sequence shown here is derived from an EMBL/GenBank/DDBJ whole genome shotgun (WGS) entry which is preliminary data.</text>
</comment>
<dbReference type="EMBL" id="JAGIKV010000012">
    <property type="protein sequence ID" value="MBP2246836.1"/>
    <property type="molecule type" value="Genomic_DNA"/>
</dbReference>
<dbReference type="InterPro" id="IPR029058">
    <property type="entry name" value="AB_hydrolase_fold"/>
</dbReference>
<dbReference type="RefSeq" id="WP_211083369.1">
    <property type="nucleotide sequence ID" value="NZ_CBCSLC010000020.1"/>
</dbReference>
<dbReference type="InterPro" id="IPR005674">
    <property type="entry name" value="CocE/Ser_esterase"/>
</dbReference>
<dbReference type="Gene3D" id="2.60.120.260">
    <property type="entry name" value="Galactose-binding domain-like"/>
    <property type="match status" value="1"/>
</dbReference>
<protein>
    <submittedName>
        <fullName evidence="3">Acyl esterase</fullName>
    </submittedName>
</protein>
<accession>A0ABS4RWQ2</accession>
<sequence>MDKVKEMMLFNQSFEYIDDGVEHGILSKFNPGTTVLKKGYQVDQRFKALPCDVIFEKDVPVKLRDGVTIYTDVFRPAGEEKVPVIISWSPYGKAAGTAPRYTNLFGMIGIPDSELSGLHKFEGSDPAYWCNHGYAVCNPDPRGIAHSEGDIYMIGTQEARDCYDLIEWLAEQEWCNGKVATSGTSYLAFSQWFIAAEQPPHLAAINPVEGLGDAYRDLIRRGGILDVNFASRLQVNHVHAGEPVRREDVHDEGLKYQFSNCELWEDKIAKFENITCPAYVVASYSNTLHTPGTFRAWRNLPKENKWLRIHDNQEWPDFYKEEQQEDRLKFFDHFLKGIDNGWEKTPVVRYALHDFEGGHYEGIESETFPPEGTVYKKMYLNGVTRNLSETLAQTDVPAIYDSESSLAQASFLYKAEEKTELVGYPKAKLYVEVDGSDDMDILVYLYKLDKHGNHLQQFVIPNMTARMHDLTDRGGSVLRYKGSNGRLRVSMRHLDEEKSTNEVPAYTFDREEKLHKGEIVEIEIEMFPIGMLLYPGEQLRFIVSAKDEVGGIMPGTPAAPPVNHGKHIIHCGGQYDSYLQLPFKVSVK</sequence>
<dbReference type="Gene3D" id="3.40.50.1820">
    <property type="entry name" value="alpha/beta hydrolase"/>
    <property type="match status" value="1"/>
</dbReference>
<gene>
    <name evidence="3" type="ORF">J2Z28_003487</name>
</gene>
<dbReference type="NCBIfam" id="TIGR00976">
    <property type="entry name" value="CocE_NonD"/>
    <property type="match status" value="1"/>
</dbReference>
<dbReference type="Pfam" id="PF02129">
    <property type="entry name" value="Peptidase_S15"/>
    <property type="match status" value="1"/>
</dbReference>
<dbReference type="PANTHER" id="PTHR43056:SF10">
    <property type="entry name" value="COCE_NOND FAMILY, PUTATIVE (AFU_ORTHOLOGUE AFUA_7G00600)-RELATED"/>
    <property type="match status" value="1"/>
</dbReference>
<keyword evidence="4" id="KW-1185">Reference proteome</keyword>
<name>A0ABS4RWQ2_PAEXY</name>